<sequence length="50" mass="6156">MYLHQIVHYDIQLYIMFDMQIFELLVYDLSTNQPIYKIHKSIILLNQLKN</sequence>
<dbReference type="AlphaFoldDB" id="A0A183KEU9"/>
<evidence type="ECO:0000313" key="1">
    <source>
        <dbReference type="WBParaSite" id="SCUD_0001354601-mRNA-1"/>
    </source>
</evidence>
<organism evidence="1">
    <name type="scientific">Schistosoma curassoni</name>
    <dbReference type="NCBI Taxonomy" id="6186"/>
    <lineage>
        <taxon>Eukaryota</taxon>
        <taxon>Metazoa</taxon>
        <taxon>Spiralia</taxon>
        <taxon>Lophotrochozoa</taxon>
        <taxon>Platyhelminthes</taxon>
        <taxon>Trematoda</taxon>
        <taxon>Digenea</taxon>
        <taxon>Strigeidida</taxon>
        <taxon>Schistosomatoidea</taxon>
        <taxon>Schistosomatidae</taxon>
        <taxon>Schistosoma</taxon>
    </lineage>
</organism>
<protein>
    <submittedName>
        <fullName evidence="1">Uncharacterized protein</fullName>
    </submittedName>
</protein>
<name>A0A183KEU9_9TREM</name>
<dbReference type="WBParaSite" id="SCUD_0001354601-mRNA-1">
    <property type="protein sequence ID" value="SCUD_0001354601-mRNA-1"/>
    <property type="gene ID" value="SCUD_0001354601"/>
</dbReference>
<reference evidence="1" key="1">
    <citation type="submission" date="2016-06" db="UniProtKB">
        <authorList>
            <consortium name="WormBaseParasite"/>
        </authorList>
    </citation>
    <scope>IDENTIFICATION</scope>
</reference>
<accession>A0A183KEU9</accession>
<proteinExistence type="predicted"/>